<comment type="caution">
    <text evidence="2">The sequence shown here is derived from an EMBL/GenBank/DDBJ whole genome shotgun (WGS) entry which is preliminary data.</text>
</comment>
<dbReference type="STRING" id="2512241.A0A553HUK8"/>
<dbReference type="OrthoDB" id="674604at2759"/>
<dbReference type="AlphaFoldDB" id="A0A553HUK8"/>
<feature type="domain" description="Heterokaryon incompatibility" evidence="1">
    <location>
        <begin position="20"/>
        <end position="106"/>
    </location>
</feature>
<dbReference type="Pfam" id="PF06985">
    <property type="entry name" value="HET"/>
    <property type="match status" value="1"/>
</dbReference>
<evidence type="ECO:0000259" key="1">
    <source>
        <dbReference type="Pfam" id="PF06985"/>
    </source>
</evidence>
<organism evidence="2 3">
    <name type="scientific">Xylaria flabelliformis</name>
    <dbReference type="NCBI Taxonomy" id="2512241"/>
    <lineage>
        <taxon>Eukaryota</taxon>
        <taxon>Fungi</taxon>
        <taxon>Dikarya</taxon>
        <taxon>Ascomycota</taxon>
        <taxon>Pezizomycotina</taxon>
        <taxon>Sordariomycetes</taxon>
        <taxon>Xylariomycetidae</taxon>
        <taxon>Xylariales</taxon>
        <taxon>Xylariaceae</taxon>
        <taxon>Xylaria</taxon>
    </lineage>
</organism>
<sequence length="602" mass="69757">MRLLNIQTLEIDEFYDPPKYAIVSHTWDKEMTFQEWQSSSGRLRRKYSKVISAANQATRDGLAYLWIDTICIDKTSSAELSEAINSMFSWYEDAKICYAYLSDVSFDGQGEVEESSLRASRWFTRGWTLQELIAPSELIFYSSQWKNIGTRNQLGVLVSLITKIDSRYLIRERSLLTRDRMTSRVSDSRARTSLHKASIAERLSWVSNRVTTRPEDIAYCLLGLFRINMPLIYGERSNAWIRLQKELIAVSDDESIFAWVSVPQLEMLMDNNLDEITLEQGPTTRLNHLVGTRWKYLGGSTMFAPDPVNFHRCEDHYSYLLKRKLPYSMTNAGLFMKVPLIQVGFDNLLPVYLAPLRCRPLIGQGSAATFDAVVLKRCDFHTTDAYQRDRCRFLGSRIQVDAVHIDFNSVTEVYIEDSNTRVWLSREPVFDLHKVFFGFWIVFPRGLRSYKVLYHQWDQKTGDGYAQSYPHMGIFGFNIDSSQKNYLGTLEFYKDEVQTLLDLGILLHSDGTVSWTYKTTVHKTIHQTYRTKEQPTNLTVEEQNDEIPNQMDVSFGILNSSCWNNWEVRMTYITFDDDNEVTKRQRPGEGVIGPDHNRSSSK</sequence>
<name>A0A553HUK8_9PEZI</name>
<proteinExistence type="predicted"/>
<evidence type="ECO:0000313" key="2">
    <source>
        <dbReference type="EMBL" id="TRX91643.1"/>
    </source>
</evidence>
<dbReference type="PANTHER" id="PTHR10622">
    <property type="entry name" value="HET DOMAIN-CONTAINING PROTEIN"/>
    <property type="match status" value="1"/>
</dbReference>
<reference evidence="3" key="1">
    <citation type="submission" date="2019-06" db="EMBL/GenBank/DDBJ databases">
        <title>Draft genome sequence of the griseofulvin-producing fungus Xylaria cubensis strain G536.</title>
        <authorList>
            <person name="Mead M.E."/>
            <person name="Raja H.A."/>
            <person name="Steenwyk J.L."/>
            <person name="Knowles S.L."/>
            <person name="Oberlies N.H."/>
            <person name="Rokas A."/>
        </authorList>
    </citation>
    <scope>NUCLEOTIDE SEQUENCE [LARGE SCALE GENOMIC DNA]</scope>
    <source>
        <strain evidence="3">G536</strain>
    </source>
</reference>
<gene>
    <name evidence="2" type="ORF">FHL15_007425</name>
</gene>
<accession>A0A553HUK8</accession>
<dbReference type="InterPro" id="IPR010730">
    <property type="entry name" value="HET"/>
</dbReference>
<dbReference type="Proteomes" id="UP000319160">
    <property type="component" value="Unassembled WGS sequence"/>
</dbReference>
<dbReference type="PANTHER" id="PTHR10622:SF10">
    <property type="entry name" value="HET DOMAIN-CONTAINING PROTEIN"/>
    <property type="match status" value="1"/>
</dbReference>
<evidence type="ECO:0000313" key="3">
    <source>
        <dbReference type="Proteomes" id="UP000319160"/>
    </source>
</evidence>
<dbReference type="EMBL" id="VFLP01000043">
    <property type="protein sequence ID" value="TRX91643.1"/>
    <property type="molecule type" value="Genomic_DNA"/>
</dbReference>
<keyword evidence="3" id="KW-1185">Reference proteome</keyword>
<protein>
    <recommendedName>
        <fullName evidence="1">Heterokaryon incompatibility domain-containing protein</fullName>
    </recommendedName>
</protein>